<feature type="compositionally biased region" description="Polar residues" evidence="2">
    <location>
        <begin position="291"/>
        <end position="306"/>
    </location>
</feature>
<gene>
    <name evidence="3" type="ORF">CAEBREN_13111</name>
</gene>
<sequence length="325" mass="38064">MDNSYVWFDGNMWNRPPESLKVPVDGSKYMTVTEVARHQPSSVQVTDKSGNVNSQRNQVLPNYPDPRQTSVYSQQQYGNQQFDNVQYTNTCNNPYSSRFHQMHWSGSQWQYGSQQYDQRPISNWQNNQAGANNSGQMWSSNAQQPHQRFDGARNREYHHTNVWKNKVLPNHPDPRQVPSHAQQKCDEKFDKEHYEKLLYMKNLDIALLKTKFEVMDNQIETLKKENETMKKQLEVRKADSVRGFYPYSSYIKKANRVTELEIEVEEWERNYAELEHRHVELAKTTFGDPFSSKNKAVQTGDQSTSTKFDDEDAGNKDSDELEQSD</sequence>
<proteinExistence type="predicted"/>
<evidence type="ECO:0000313" key="4">
    <source>
        <dbReference type="Proteomes" id="UP000008068"/>
    </source>
</evidence>
<feature type="region of interest" description="Disordered" evidence="2">
    <location>
        <begin position="285"/>
        <end position="325"/>
    </location>
</feature>
<feature type="compositionally biased region" description="Polar residues" evidence="2">
    <location>
        <begin position="44"/>
        <end position="60"/>
    </location>
</feature>
<dbReference type="AlphaFoldDB" id="G0P2I3"/>
<dbReference type="HOGENOM" id="CLU_855863_0_0_1"/>
<reference evidence="4" key="1">
    <citation type="submission" date="2011-07" db="EMBL/GenBank/DDBJ databases">
        <authorList>
            <consortium name="Caenorhabditis brenneri Sequencing and Analysis Consortium"/>
            <person name="Wilson R.K."/>
        </authorList>
    </citation>
    <scope>NUCLEOTIDE SEQUENCE [LARGE SCALE GENOMIC DNA]</scope>
    <source>
        <strain evidence="4">PB2801</strain>
    </source>
</reference>
<keyword evidence="1" id="KW-0175">Coiled coil</keyword>
<dbReference type="Proteomes" id="UP000008068">
    <property type="component" value="Unassembled WGS sequence"/>
</dbReference>
<keyword evidence="4" id="KW-1185">Reference proteome</keyword>
<dbReference type="InParanoid" id="G0P2I3"/>
<organism evidence="4">
    <name type="scientific">Caenorhabditis brenneri</name>
    <name type="common">Nematode worm</name>
    <dbReference type="NCBI Taxonomy" id="135651"/>
    <lineage>
        <taxon>Eukaryota</taxon>
        <taxon>Metazoa</taxon>
        <taxon>Ecdysozoa</taxon>
        <taxon>Nematoda</taxon>
        <taxon>Chromadorea</taxon>
        <taxon>Rhabditida</taxon>
        <taxon>Rhabditina</taxon>
        <taxon>Rhabditomorpha</taxon>
        <taxon>Rhabditoidea</taxon>
        <taxon>Rhabditidae</taxon>
        <taxon>Peloderinae</taxon>
        <taxon>Caenorhabditis</taxon>
    </lineage>
</organism>
<name>G0P2I3_CAEBE</name>
<feature type="coiled-coil region" evidence="1">
    <location>
        <begin position="205"/>
        <end position="284"/>
    </location>
</feature>
<dbReference type="EMBL" id="GL380026">
    <property type="protein sequence ID" value="EGT43287.1"/>
    <property type="molecule type" value="Genomic_DNA"/>
</dbReference>
<protein>
    <submittedName>
        <fullName evidence="3">Uncharacterized protein</fullName>
    </submittedName>
</protein>
<evidence type="ECO:0000313" key="3">
    <source>
        <dbReference type="EMBL" id="EGT43287.1"/>
    </source>
</evidence>
<feature type="region of interest" description="Disordered" evidence="2">
    <location>
        <begin position="44"/>
        <end position="65"/>
    </location>
</feature>
<evidence type="ECO:0000256" key="2">
    <source>
        <dbReference type="SAM" id="MobiDB-lite"/>
    </source>
</evidence>
<evidence type="ECO:0000256" key="1">
    <source>
        <dbReference type="SAM" id="Coils"/>
    </source>
</evidence>
<accession>G0P2I3</accession>